<dbReference type="Pfam" id="PF13432">
    <property type="entry name" value="TPR_16"/>
    <property type="match status" value="1"/>
</dbReference>
<name>A0A9D2P5Y2_9FIRM</name>
<keyword evidence="1" id="KW-0802">TPR repeat</keyword>
<keyword evidence="2" id="KW-0732">Signal</keyword>
<feature type="chain" id="PRO_5038986311" evidence="2">
    <location>
        <begin position="21"/>
        <end position="184"/>
    </location>
</feature>
<dbReference type="InterPro" id="IPR019734">
    <property type="entry name" value="TPR_rpt"/>
</dbReference>
<comment type="caution">
    <text evidence="3">The sequence shown here is derived from an EMBL/GenBank/DDBJ whole genome shotgun (WGS) entry which is preliminary data.</text>
</comment>
<feature type="repeat" description="TPR" evidence="1">
    <location>
        <begin position="58"/>
        <end position="91"/>
    </location>
</feature>
<dbReference type="Proteomes" id="UP000823895">
    <property type="component" value="Unassembled WGS sequence"/>
</dbReference>
<evidence type="ECO:0000313" key="4">
    <source>
        <dbReference type="Proteomes" id="UP000823895"/>
    </source>
</evidence>
<gene>
    <name evidence="3" type="ORF">H9756_04665</name>
</gene>
<dbReference type="SMART" id="SM00028">
    <property type="entry name" value="TPR"/>
    <property type="match status" value="2"/>
</dbReference>
<dbReference type="Gene3D" id="1.25.40.10">
    <property type="entry name" value="Tetratricopeptide repeat domain"/>
    <property type="match status" value="2"/>
</dbReference>
<protein>
    <submittedName>
        <fullName evidence="3">Tetratricopeptide repeat protein</fullName>
    </submittedName>
</protein>
<reference evidence="3" key="2">
    <citation type="submission" date="2021-04" db="EMBL/GenBank/DDBJ databases">
        <authorList>
            <person name="Gilroy R."/>
        </authorList>
    </citation>
    <scope>NUCLEOTIDE SEQUENCE</scope>
    <source>
        <strain evidence="3">CHK165-2605</strain>
    </source>
</reference>
<dbReference type="InterPro" id="IPR011990">
    <property type="entry name" value="TPR-like_helical_dom_sf"/>
</dbReference>
<evidence type="ECO:0000313" key="3">
    <source>
        <dbReference type="EMBL" id="HJC42963.1"/>
    </source>
</evidence>
<dbReference type="PROSITE" id="PS51257">
    <property type="entry name" value="PROKAR_LIPOPROTEIN"/>
    <property type="match status" value="1"/>
</dbReference>
<accession>A0A9D2P5Y2</accession>
<organism evidence="3 4">
    <name type="scientific">Candidatus Mediterraneibacter gallistercoris</name>
    <dbReference type="NCBI Taxonomy" id="2838671"/>
    <lineage>
        <taxon>Bacteria</taxon>
        <taxon>Bacillati</taxon>
        <taxon>Bacillota</taxon>
        <taxon>Clostridia</taxon>
        <taxon>Lachnospirales</taxon>
        <taxon>Lachnospiraceae</taxon>
        <taxon>Mediterraneibacter</taxon>
    </lineage>
</organism>
<feature type="signal peptide" evidence="2">
    <location>
        <begin position="1"/>
        <end position="20"/>
    </location>
</feature>
<dbReference type="PROSITE" id="PS50005">
    <property type="entry name" value="TPR"/>
    <property type="match status" value="1"/>
</dbReference>
<evidence type="ECO:0000256" key="2">
    <source>
        <dbReference type="SAM" id="SignalP"/>
    </source>
</evidence>
<reference evidence="3" key="1">
    <citation type="journal article" date="2021" name="PeerJ">
        <title>Extensive microbial diversity within the chicken gut microbiome revealed by metagenomics and culture.</title>
        <authorList>
            <person name="Gilroy R."/>
            <person name="Ravi A."/>
            <person name="Getino M."/>
            <person name="Pursley I."/>
            <person name="Horton D.L."/>
            <person name="Alikhan N.F."/>
            <person name="Baker D."/>
            <person name="Gharbi K."/>
            <person name="Hall N."/>
            <person name="Watson M."/>
            <person name="Adriaenssens E.M."/>
            <person name="Foster-Nyarko E."/>
            <person name="Jarju S."/>
            <person name="Secka A."/>
            <person name="Antonio M."/>
            <person name="Oren A."/>
            <person name="Chaudhuri R.R."/>
            <person name="La Ragione R."/>
            <person name="Hildebrand F."/>
            <person name="Pallen M.J."/>
        </authorList>
    </citation>
    <scope>NUCLEOTIDE SEQUENCE</scope>
    <source>
        <strain evidence="3">CHK165-2605</strain>
    </source>
</reference>
<sequence>MKKKWITIFTAAVVAASVSAGCGSLQKSGVDALEKGEYEEALADFQEMTENGASDDAAEGYRGLGMTYYEMEDYENALEAFRNAADSGAEQTIQMYNLMGICAMQTEDYESALDYIQSGLALTNTSDGAGKADAELVQEMKYNEIICYEQQADWENAKQKVTEYLKDYPDDETVQKEAEFLETR</sequence>
<proteinExistence type="predicted"/>
<evidence type="ECO:0000256" key="1">
    <source>
        <dbReference type="PROSITE-ProRule" id="PRU00339"/>
    </source>
</evidence>
<dbReference type="SUPFAM" id="SSF48452">
    <property type="entry name" value="TPR-like"/>
    <property type="match status" value="1"/>
</dbReference>
<dbReference type="AlphaFoldDB" id="A0A9D2P5Y2"/>
<dbReference type="EMBL" id="DWWI01000100">
    <property type="protein sequence ID" value="HJC42963.1"/>
    <property type="molecule type" value="Genomic_DNA"/>
</dbReference>